<organism evidence="1 2">
    <name type="scientific">Bacillus pumilus</name>
    <name type="common">Bacillus mesentericus</name>
    <dbReference type="NCBI Taxonomy" id="1408"/>
    <lineage>
        <taxon>Bacteria</taxon>
        <taxon>Bacillati</taxon>
        <taxon>Bacillota</taxon>
        <taxon>Bacilli</taxon>
        <taxon>Bacillales</taxon>
        <taxon>Bacillaceae</taxon>
        <taxon>Bacillus</taxon>
    </lineage>
</organism>
<dbReference type="Proteomes" id="UP001182042">
    <property type="component" value="Unassembled WGS sequence"/>
</dbReference>
<protein>
    <submittedName>
        <fullName evidence="1">Uncharacterized protein</fullName>
    </submittedName>
</protein>
<dbReference type="RefSeq" id="WP_309415383.1">
    <property type="nucleotide sequence ID" value="NZ_CP187658.1"/>
</dbReference>
<dbReference type="AlphaFoldDB" id="A0AAE4B657"/>
<name>A0AAE4B657_BACPU</name>
<dbReference type="EMBL" id="VKQA01000001">
    <property type="protein sequence ID" value="MDR4249006.1"/>
    <property type="molecule type" value="Genomic_DNA"/>
</dbReference>
<evidence type="ECO:0000313" key="1">
    <source>
        <dbReference type="EMBL" id="MDR4249006.1"/>
    </source>
</evidence>
<sequence length="153" mass="18480">MSEHVLKEFETLREAVEFIKDELKQTDAEIIKDREVSLKINPSRELKSLEEDNWHDNLFLLYSIDYGDSFFVFESDYDIECWLESDAWDDWGLWELNDIAGSLNEDVMIWKFHRDICKEKWEILYRNSKPFINGWSRQRKKIEFQAVPSFSLN</sequence>
<accession>A0AAE4B657</accession>
<proteinExistence type="predicted"/>
<gene>
    <name evidence="1" type="ORF">FO508_01415</name>
</gene>
<comment type="caution">
    <text evidence="1">The sequence shown here is derived from an EMBL/GenBank/DDBJ whole genome shotgun (WGS) entry which is preliminary data.</text>
</comment>
<evidence type="ECO:0000313" key="2">
    <source>
        <dbReference type="Proteomes" id="UP001182042"/>
    </source>
</evidence>
<reference evidence="1" key="1">
    <citation type="submission" date="2019-07" db="EMBL/GenBank/DDBJ databases">
        <title>Phylogenomic Reclassification of ATCC Bacillus Strains and Various Taxa within the Genus Bacillus.</title>
        <authorList>
            <person name="Riojas M.A."/>
            <person name="Frank A.M."/>
            <person name="Fenn S.L."/>
            <person name="King S."/>
            <person name="Brower S."/>
            <person name="Hazbon M.H."/>
        </authorList>
    </citation>
    <scope>NUCLEOTIDE SEQUENCE</scope>
    <source>
        <strain evidence="1">ATCC 27142</strain>
    </source>
</reference>